<organism evidence="1 2">
    <name type="scientific">Diversispora eburnea</name>
    <dbReference type="NCBI Taxonomy" id="1213867"/>
    <lineage>
        <taxon>Eukaryota</taxon>
        <taxon>Fungi</taxon>
        <taxon>Fungi incertae sedis</taxon>
        <taxon>Mucoromycota</taxon>
        <taxon>Glomeromycotina</taxon>
        <taxon>Glomeromycetes</taxon>
        <taxon>Diversisporales</taxon>
        <taxon>Diversisporaceae</taxon>
        <taxon>Diversispora</taxon>
    </lineage>
</organism>
<dbReference type="Proteomes" id="UP000789706">
    <property type="component" value="Unassembled WGS sequence"/>
</dbReference>
<dbReference type="AlphaFoldDB" id="A0A9N9DGE4"/>
<gene>
    <name evidence="1" type="ORF">DEBURN_LOCUS11090</name>
</gene>
<dbReference type="EMBL" id="CAJVPK010004724">
    <property type="protein sequence ID" value="CAG8639046.1"/>
    <property type="molecule type" value="Genomic_DNA"/>
</dbReference>
<sequence>MSNSKYYTADEDISSIYSNDSITDNDSSNDINFEYLTKQQKTIQELFQSLGFISIDDTRLLSGDTVAEALEKSHDKIIKIRQDALLFFGFKSRAKEIPDLKFTIKLINAIA</sequence>
<protein>
    <submittedName>
        <fullName evidence="1">2716_t:CDS:1</fullName>
    </submittedName>
</protein>
<name>A0A9N9DGE4_9GLOM</name>
<feature type="non-terminal residue" evidence="1">
    <location>
        <position position="111"/>
    </location>
</feature>
<accession>A0A9N9DGE4</accession>
<evidence type="ECO:0000313" key="2">
    <source>
        <dbReference type="Proteomes" id="UP000789706"/>
    </source>
</evidence>
<proteinExistence type="predicted"/>
<reference evidence="1" key="1">
    <citation type="submission" date="2021-06" db="EMBL/GenBank/DDBJ databases">
        <authorList>
            <person name="Kallberg Y."/>
            <person name="Tangrot J."/>
            <person name="Rosling A."/>
        </authorList>
    </citation>
    <scope>NUCLEOTIDE SEQUENCE</scope>
    <source>
        <strain evidence="1">AZ414A</strain>
    </source>
</reference>
<dbReference type="OrthoDB" id="2311426at2759"/>
<keyword evidence="2" id="KW-1185">Reference proteome</keyword>
<evidence type="ECO:0000313" key="1">
    <source>
        <dbReference type="EMBL" id="CAG8639046.1"/>
    </source>
</evidence>
<comment type="caution">
    <text evidence="1">The sequence shown here is derived from an EMBL/GenBank/DDBJ whole genome shotgun (WGS) entry which is preliminary data.</text>
</comment>